<gene>
    <name evidence="2" type="ORF">HPBE_LOCUS25597</name>
</gene>
<dbReference type="GO" id="GO:0000049">
    <property type="term" value="F:tRNA binding"/>
    <property type="evidence" value="ECO:0007669"/>
    <property type="project" value="TreeGrafter"/>
</dbReference>
<reference evidence="4" key="2">
    <citation type="submission" date="2019-09" db="UniProtKB">
        <authorList>
            <consortium name="WormBaseParasite"/>
        </authorList>
    </citation>
    <scope>IDENTIFICATION</scope>
</reference>
<dbReference type="EMBL" id="UZAH01038196">
    <property type="protein sequence ID" value="VDP52366.1"/>
    <property type="molecule type" value="Genomic_DNA"/>
</dbReference>
<dbReference type="GO" id="GO:0002926">
    <property type="term" value="P:tRNA wobble base 5-methoxycarbonylmethyl-2-thiouridinylation"/>
    <property type="evidence" value="ECO:0007669"/>
    <property type="project" value="TreeGrafter"/>
</dbReference>
<dbReference type="Pfam" id="PF04762">
    <property type="entry name" value="Beta-prop_ELP1_1st"/>
    <property type="match status" value="1"/>
</dbReference>
<protein>
    <submittedName>
        <fullName evidence="4">TFIIIC_delta domain-containing protein</fullName>
    </submittedName>
</protein>
<accession>A0A3P8IAA0</accession>
<dbReference type="PANTHER" id="PTHR12747">
    <property type="entry name" value="ELONGATOR COMPLEX PROTEIN 1"/>
    <property type="match status" value="1"/>
</dbReference>
<keyword evidence="3" id="KW-1185">Reference proteome</keyword>
<accession>A0A183GSC8</accession>
<feature type="domain" description="ELP1 first N-terminal beta-propeller" evidence="1">
    <location>
        <begin position="91"/>
        <end position="205"/>
    </location>
</feature>
<sequence>METVQAFGADFGFSVLSEHVLDPSWSWKDPEAPQMRNIALTKASCTTNIEDDLLRGCELFVEDNATDCVYLVNQENVVVLSSDLKICSSCFLGEACPAASWSPDQAVLVAVDEDRIVFYGRDFGVIAEWKMTNQDAGKDALVTVGWGAAETQFQGSAGKAAREKRVEVIRTALPTDTHKPYIKWRADSQFVAVSFFEELSGERRVAVGILIHFPDYRTFLNFGCITGRPALHNITHIISFL</sequence>
<dbReference type="WBParaSite" id="HPBE_0002559801-mRNA-1">
    <property type="protein sequence ID" value="HPBE_0002559801-mRNA-1"/>
    <property type="gene ID" value="HPBE_0002559801"/>
</dbReference>
<dbReference type="GO" id="GO:0005829">
    <property type="term" value="C:cytosol"/>
    <property type="evidence" value="ECO:0007669"/>
    <property type="project" value="TreeGrafter"/>
</dbReference>
<dbReference type="InterPro" id="IPR056164">
    <property type="entry name" value="Beta-prop_ELP1_1st"/>
</dbReference>
<dbReference type="UniPathway" id="UPA00988"/>
<organism evidence="3 4">
    <name type="scientific">Heligmosomoides polygyrus</name>
    <name type="common">Parasitic roundworm</name>
    <dbReference type="NCBI Taxonomy" id="6339"/>
    <lineage>
        <taxon>Eukaryota</taxon>
        <taxon>Metazoa</taxon>
        <taxon>Ecdysozoa</taxon>
        <taxon>Nematoda</taxon>
        <taxon>Chromadorea</taxon>
        <taxon>Rhabditida</taxon>
        <taxon>Rhabditina</taxon>
        <taxon>Rhabditomorpha</taxon>
        <taxon>Strongyloidea</taxon>
        <taxon>Heligmosomidae</taxon>
        <taxon>Heligmosomoides</taxon>
    </lineage>
</organism>
<reference evidence="2 3" key="1">
    <citation type="submission" date="2018-11" db="EMBL/GenBank/DDBJ databases">
        <authorList>
            <consortium name="Pathogen Informatics"/>
        </authorList>
    </citation>
    <scope>NUCLEOTIDE SEQUENCE [LARGE SCALE GENOMIC DNA]</scope>
</reference>
<proteinExistence type="predicted"/>
<name>A0A183GSC8_HELPZ</name>
<dbReference type="GO" id="GO:0033588">
    <property type="term" value="C:elongator holoenzyme complex"/>
    <property type="evidence" value="ECO:0007669"/>
    <property type="project" value="InterPro"/>
</dbReference>
<evidence type="ECO:0000313" key="4">
    <source>
        <dbReference type="WBParaSite" id="HPBE_0002559801-mRNA-1"/>
    </source>
</evidence>
<dbReference type="Proteomes" id="UP000050761">
    <property type="component" value="Unassembled WGS sequence"/>
</dbReference>
<evidence type="ECO:0000259" key="1">
    <source>
        <dbReference type="Pfam" id="PF04762"/>
    </source>
</evidence>
<evidence type="ECO:0000313" key="2">
    <source>
        <dbReference type="EMBL" id="VDP52366.1"/>
    </source>
</evidence>
<dbReference type="InterPro" id="IPR006849">
    <property type="entry name" value="Elp1"/>
</dbReference>
<dbReference type="PANTHER" id="PTHR12747:SF0">
    <property type="entry name" value="ELONGATOR COMPLEX PROTEIN 1"/>
    <property type="match status" value="1"/>
</dbReference>
<evidence type="ECO:0000313" key="3">
    <source>
        <dbReference type="Proteomes" id="UP000050761"/>
    </source>
</evidence>
<dbReference type="OrthoDB" id="40048at2759"/>
<dbReference type="AlphaFoldDB" id="A0A183GSC8"/>